<evidence type="ECO:0000313" key="14">
    <source>
        <dbReference type="EMBL" id="AOZ46869.1"/>
    </source>
</evidence>
<reference evidence="13 15" key="2">
    <citation type="submission" date="2016-02" db="EMBL/GenBank/DDBJ databases">
        <title>Complete Genome Sequence of Propionibacterium acidipropionici ATCC 55737.</title>
        <authorList>
            <person name="Luna Flores C.H."/>
            <person name="Nielsen L.K."/>
            <person name="Marcellin E."/>
        </authorList>
    </citation>
    <scope>NUCLEOTIDE SEQUENCE [LARGE SCALE GENOMIC DNA]</scope>
    <source>
        <strain evidence="13 15">ATCC 55737</strain>
    </source>
</reference>
<dbReference type="InterPro" id="IPR036388">
    <property type="entry name" value="WH-like_DNA-bd_sf"/>
</dbReference>
<feature type="binding site" evidence="11">
    <location>
        <position position="111"/>
    </location>
    <ligand>
        <name>Zn(2+)</name>
        <dbReference type="ChEBI" id="CHEBI:29105"/>
    </ligand>
</feature>
<feature type="region of interest" description="Disordered" evidence="12">
    <location>
        <begin position="1"/>
        <end position="22"/>
    </location>
</feature>
<comment type="similarity">
    <text evidence="2">Belongs to the Fur family.</text>
</comment>
<dbReference type="CDD" id="cd07153">
    <property type="entry name" value="Fur_like"/>
    <property type="match status" value="1"/>
</dbReference>
<dbReference type="GO" id="GO:0005737">
    <property type="term" value="C:cytoplasm"/>
    <property type="evidence" value="ECO:0007669"/>
    <property type="project" value="UniProtKB-SubCell"/>
</dbReference>
<organism evidence="13 15">
    <name type="scientific">Acidipropionibacterium acidipropionici</name>
    <dbReference type="NCBI Taxonomy" id="1748"/>
    <lineage>
        <taxon>Bacteria</taxon>
        <taxon>Bacillati</taxon>
        <taxon>Actinomycetota</taxon>
        <taxon>Actinomycetes</taxon>
        <taxon>Propionibacteriales</taxon>
        <taxon>Propionibacteriaceae</taxon>
        <taxon>Acidipropionibacterium</taxon>
    </lineage>
</organism>
<evidence type="ECO:0000313" key="13">
    <source>
        <dbReference type="EMBL" id="AMS05395.1"/>
    </source>
</evidence>
<accession>A0AAC9ANG4</accession>
<keyword evidence="6 11" id="KW-0862">Zinc</keyword>
<dbReference type="Proteomes" id="UP000178666">
    <property type="component" value="Chromosome"/>
</dbReference>
<dbReference type="GO" id="GO:0045892">
    <property type="term" value="P:negative regulation of DNA-templated transcription"/>
    <property type="evidence" value="ECO:0007669"/>
    <property type="project" value="TreeGrafter"/>
</dbReference>
<dbReference type="Gene3D" id="1.10.10.10">
    <property type="entry name" value="Winged helix-like DNA-binding domain superfamily/Winged helix DNA-binding domain"/>
    <property type="match status" value="1"/>
</dbReference>
<evidence type="ECO:0000313" key="15">
    <source>
        <dbReference type="Proteomes" id="UP000075221"/>
    </source>
</evidence>
<gene>
    <name evidence="14" type="ORF">A8L58_09370</name>
    <name evidence="13" type="ORF">AXH35_07915</name>
</gene>
<evidence type="ECO:0000313" key="16">
    <source>
        <dbReference type="Proteomes" id="UP000178666"/>
    </source>
</evidence>
<dbReference type="RefSeq" id="WP_062819497.1">
    <property type="nucleotide sequence ID" value="NZ_CP014352.1"/>
</dbReference>
<feature type="binding site" evidence="11">
    <location>
        <position position="151"/>
    </location>
    <ligand>
        <name>Zn(2+)</name>
        <dbReference type="ChEBI" id="CHEBI:29105"/>
    </ligand>
</feature>
<keyword evidence="5 11" id="KW-0479">Metal-binding</keyword>
<dbReference type="PANTHER" id="PTHR33202:SF18">
    <property type="entry name" value="TRANSCRIPTIONAL REGULATOR FURA"/>
    <property type="match status" value="1"/>
</dbReference>
<feature type="binding site" evidence="11">
    <location>
        <position position="114"/>
    </location>
    <ligand>
        <name>Zn(2+)</name>
        <dbReference type="ChEBI" id="CHEBI:29105"/>
    </ligand>
</feature>
<comment type="cofactor">
    <cofactor evidence="11">
        <name>Zn(2+)</name>
        <dbReference type="ChEBI" id="CHEBI:29105"/>
    </cofactor>
    <text evidence="11">Binds 1 zinc ion per subunit.</text>
</comment>
<sequence length="182" mass="20157">MTTTSRPSSAPARATVGAGAPDWSEELRESGLRITSGRVAALEYLSEHPHSTVAEILRALRKNHPSLSTQSVGNIVRDLARYGMIRRIDLPDSGAARYETRVGDNHHHIQCIICGRIKDVDCVVGHAPCLTPSNTQGMRILEADVTFRGVCAECERKNPSFPALRTRADRRRPMRRRPPLRG</sequence>
<evidence type="ECO:0000256" key="5">
    <source>
        <dbReference type="ARBA" id="ARBA00022723"/>
    </source>
</evidence>
<reference evidence="14 16" key="1">
    <citation type="journal article" date="2016" name="Plant Dis.">
        <title>Improved production of propionic acid using genome shuffling.</title>
        <authorList>
            <person name="Luna-Flores C.H."/>
            <person name="Palfreyman R.W."/>
            <person name="Kromer J.O."/>
            <person name="Nielsen L.K."/>
            <person name="Marcellin E."/>
        </authorList>
    </citation>
    <scope>NUCLEOTIDE SEQUENCE [LARGE SCALE GENOMIC DNA]</scope>
    <source>
        <strain evidence="14 16">F3E8</strain>
    </source>
</reference>
<evidence type="ECO:0000256" key="6">
    <source>
        <dbReference type="ARBA" id="ARBA00022833"/>
    </source>
</evidence>
<dbReference type="AlphaFoldDB" id="A0AAC9ANG4"/>
<keyword evidence="4" id="KW-0678">Repressor</keyword>
<dbReference type="Pfam" id="PF01475">
    <property type="entry name" value="FUR"/>
    <property type="match status" value="1"/>
</dbReference>
<evidence type="ECO:0000256" key="12">
    <source>
        <dbReference type="SAM" id="MobiDB-lite"/>
    </source>
</evidence>
<name>A0AAC9ANG4_9ACTN</name>
<evidence type="ECO:0000256" key="8">
    <source>
        <dbReference type="ARBA" id="ARBA00023015"/>
    </source>
</evidence>
<evidence type="ECO:0000256" key="4">
    <source>
        <dbReference type="ARBA" id="ARBA00022491"/>
    </source>
</evidence>
<dbReference type="InterPro" id="IPR036390">
    <property type="entry name" value="WH_DNA-bd_sf"/>
</dbReference>
<dbReference type="Proteomes" id="UP000075221">
    <property type="component" value="Chromosome"/>
</dbReference>
<keyword evidence="16" id="KW-1185">Reference proteome</keyword>
<dbReference type="InterPro" id="IPR043135">
    <property type="entry name" value="Fur_C"/>
</dbReference>
<dbReference type="GO" id="GO:0000976">
    <property type="term" value="F:transcription cis-regulatory region binding"/>
    <property type="evidence" value="ECO:0007669"/>
    <property type="project" value="TreeGrafter"/>
</dbReference>
<dbReference type="EMBL" id="CP014352">
    <property type="protein sequence ID" value="AMS05395.1"/>
    <property type="molecule type" value="Genomic_DNA"/>
</dbReference>
<evidence type="ECO:0000256" key="9">
    <source>
        <dbReference type="ARBA" id="ARBA00023125"/>
    </source>
</evidence>
<evidence type="ECO:0000256" key="2">
    <source>
        <dbReference type="ARBA" id="ARBA00007957"/>
    </source>
</evidence>
<keyword evidence="7" id="KW-0408">Iron</keyword>
<keyword evidence="10" id="KW-0804">Transcription</keyword>
<dbReference type="EMBL" id="CP015970">
    <property type="protein sequence ID" value="AOZ46869.1"/>
    <property type="molecule type" value="Genomic_DNA"/>
</dbReference>
<comment type="subcellular location">
    <subcellularLocation>
        <location evidence="1">Cytoplasm</location>
    </subcellularLocation>
</comment>
<evidence type="ECO:0000256" key="7">
    <source>
        <dbReference type="ARBA" id="ARBA00023004"/>
    </source>
</evidence>
<dbReference type="GO" id="GO:1900376">
    <property type="term" value="P:regulation of secondary metabolite biosynthetic process"/>
    <property type="evidence" value="ECO:0007669"/>
    <property type="project" value="TreeGrafter"/>
</dbReference>
<keyword evidence="8" id="KW-0805">Transcription regulation</keyword>
<dbReference type="InterPro" id="IPR002481">
    <property type="entry name" value="FUR"/>
</dbReference>
<evidence type="ECO:0000256" key="3">
    <source>
        <dbReference type="ARBA" id="ARBA00022490"/>
    </source>
</evidence>
<evidence type="ECO:0000256" key="1">
    <source>
        <dbReference type="ARBA" id="ARBA00004496"/>
    </source>
</evidence>
<keyword evidence="9" id="KW-0238">DNA-binding</keyword>
<dbReference type="GO" id="GO:0008270">
    <property type="term" value="F:zinc ion binding"/>
    <property type="evidence" value="ECO:0007669"/>
    <property type="project" value="TreeGrafter"/>
</dbReference>
<evidence type="ECO:0000256" key="10">
    <source>
        <dbReference type="ARBA" id="ARBA00023163"/>
    </source>
</evidence>
<dbReference type="PANTHER" id="PTHR33202">
    <property type="entry name" value="ZINC UPTAKE REGULATION PROTEIN"/>
    <property type="match status" value="1"/>
</dbReference>
<feature type="binding site" evidence="11">
    <location>
        <position position="154"/>
    </location>
    <ligand>
        <name>Zn(2+)</name>
        <dbReference type="ChEBI" id="CHEBI:29105"/>
    </ligand>
</feature>
<evidence type="ECO:0000256" key="11">
    <source>
        <dbReference type="PIRSR" id="PIRSR602481-1"/>
    </source>
</evidence>
<protein>
    <submittedName>
        <fullName evidence="13">Transcriptional regulator</fullName>
    </submittedName>
    <submittedName>
        <fullName evidence="14">Transcriptional repressor</fullName>
    </submittedName>
</protein>
<dbReference type="GO" id="GO:0003700">
    <property type="term" value="F:DNA-binding transcription factor activity"/>
    <property type="evidence" value="ECO:0007669"/>
    <property type="project" value="InterPro"/>
</dbReference>
<keyword evidence="3" id="KW-0963">Cytoplasm</keyword>
<dbReference type="Gene3D" id="3.30.1490.190">
    <property type="match status" value="1"/>
</dbReference>
<dbReference type="SUPFAM" id="SSF46785">
    <property type="entry name" value="Winged helix' DNA-binding domain"/>
    <property type="match status" value="1"/>
</dbReference>
<proteinExistence type="inferred from homology"/>